<dbReference type="PANTHER" id="PTHR10815:SF5">
    <property type="entry name" value="METHYLATED-DNA--PROTEIN-CYSTEINE METHYLTRANSFERASE"/>
    <property type="match status" value="1"/>
</dbReference>
<dbReference type="CDD" id="cd06445">
    <property type="entry name" value="ATase"/>
    <property type="match status" value="1"/>
</dbReference>
<evidence type="ECO:0000256" key="6">
    <source>
        <dbReference type="ARBA" id="ARBA00022763"/>
    </source>
</evidence>
<evidence type="ECO:0000259" key="10">
    <source>
        <dbReference type="Pfam" id="PF01035"/>
    </source>
</evidence>
<proteinExistence type="inferred from homology"/>
<dbReference type="InterPro" id="IPR014048">
    <property type="entry name" value="MethylDNA_cys_MeTrfase_DNA-bd"/>
</dbReference>
<organism evidence="12 13">
    <name type="scientific">Barrientosiimonas humi</name>
    <dbReference type="NCBI Taxonomy" id="999931"/>
    <lineage>
        <taxon>Bacteria</taxon>
        <taxon>Bacillati</taxon>
        <taxon>Actinomycetota</taxon>
        <taxon>Actinomycetes</taxon>
        <taxon>Micrococcales</taxon>
        <taxon>Dermacoccaceae</taxon>
        <taxon>Barrientosiimonas</taxon>
    </lineage>
</organism>
<sequence>MSDNNDSTTATVRHLRMPQTPVGPIVLVADGDSLAGVYMHEHRHAPEVTQFGPEIADDPFLVGVARQLSEYFAGEREMFDVPVSPRGTDFQRLVWDGLREIPYGQTWTYAQLARHIGQPTASRAVGLANGRNPVSIVVPCHRVVGSDGSLTGYGGGLDNKRALLDLERSHTDSALF</sequence>
<dbReference type="InterPro" id="IPR036388">
    <property type="entry name" value="WH-like_DNA-bd_sf"/>
</dbReference>
<evidence type="ECO:0000256" key="9">
    <source>
        <dbReference type="HAMAP-Rule" id="MF_00772"/>
    </source>
</evidence>
<name>A0A542X804_9MICO</name>
<dbReference type="Pfam" id="PF02870">
    <property type="entry name" value="Methyltransf_1N"/>
    <property type="match status" value="1"/>
</dbReference>
<dbReference type="InterPro" id="IPR023546">
    <property type="entry name" value="MGMT"/>
</dbReference>
<evidence type="ECO:0000256" key="3">
    <source>
        <dbReference type="ARBA" id="ARBA00022490"/>
    </source>
</evidence>
<evidence type="ECO:0000256" key="1">
    <source>
        <dbReference type="ARBA" id="ARBA00001286"/>
    </source>
</evidence>
<dbReference type="FunFam" id="1.10.10.10:FF:000214">
    <property type="entry name" value="Methylated-DNA--protein-cysteine methyltransferase"/>
    <property type="match status" value="1"/>
</dbReference>
<dbReference type="HAMAP" id="MF_00772">
    <property type="entry name" value="OGT"/>
    <property type="match status" value="1"/>
</dbReference>
<evidence type="ECO:0000313" key="12">
    <source>
        <dbReference type="EMBL" id="TQL31949.1"/>
    </source>
</evidence>
<dbReference type="GO" id="GO:0032259">
    <property type="term" value="P:methylation"/>
    <property type="evidence" value="ECO:0007669"/>
    <property type="project" value="UniProtKB-KW"/>
</dbReference>
<comment type="catalytic activity">
    <reaction evidence="1 9">
        <text>a 4-O-methyl-thymidine in DNA + L-cysteinyl-[protein] = a thymidine in DNA + S-methyl-L-cysteinyl-[protein]</text>
        <dbReference type="Rhea" id="RHEA:53428"/>
        <dbReference type="Rhea" id="RHEA-COMP:10131"/>
        <dbReference type="Rhea" id="RHEA-COMP:10132"/>
        <dbReference type="Rhea" id="RHEA-COMP:13555"/>
        <dbReference type="Rhea" id="RHEA-COMP:13556"/>
        <dbReference type="ChEBI" id="CHEBI:29950"/>
        <dbReference type="ChEBI" id="CHEBI:82612"/>
        <dbReference type="ChEBI" id="CHEBI:137386"/>
        <dbReference type="ChEBI" id="CHEBI:137387"/>
        <dbReference type="EC" id="2.1.1.63"/>
    </reaction>
</comment>
<protein>
    <recommendedName>
        <fullName evidence="9">Methylated-DNA--protein-cysteine methyltransferase</fullName>
        <ecNumber evidence="9">2.1.1.63</ecNumber>
    </recommendedName>
    <alternativeName>
        <fullName evidence="9">6-O-methylguanine-DNA methyltransferase</fullName>
        <shortName evidence="9">MGMT</shortName>
    </alternativeName>
    <alternativeName>
        <fullName evidence="9">O-6-methylguanine-DNA-alkyltransferase</fullName>
    </alternativeName>
</protein>
<dbReference type="InterPro" id="IPR036631">
    <property type="entry name" value="MGMT_N_sf"/>
</dbReference>
<keyword evidence="3 9" id="KW-0963">Cytoplasm</keyword>
<gene>
    <name evidence="12" type="ORF">FB554_0064</name>
</gene>
<evidence type="ECO:0000256" key="8">
    <source>
        <dbReference type="ARBA" id="ARBA00049348"/>
    </source>
</evidence>
<keyword evidence="7 9" id="KW-0234">DNA repair</keyword>
<dbReference type="Gene3D" id="3.30.160.70">
    <property type="entry name" value="Methylated DNA-protein cysteine methyltransferase domain"/>
    <property type="match status" value="1"/>
</dbReference>
<keyword evidence="4 9" id="KW-0489">Methyltransferase</keyword>
<dbReference type="EMBL" id="VFOK01000001">
    <property type="protein sequence ID" value="TQL31949.1"/>
    <property type="molecule type" value="Genomic_DNA"/>
</dbReference>
<dbReference type="Proteomes" id="UP000318336">
    <property type="component" value="Unassembled WGS sequence"/>
</dbReference>
<evidence type="ECO:0000313" key="13">
    <source>
        <dbReference type="Proteomes" id="UP000318336"/>
    </source>
</evidence>
<dbReference type="SUPFAM" id="SSF53155">
    <property type="entry name" value="Methylated DNA-protein cysteine methyltransferase domain"/>
    <property type="match status" value="1"/>
</dbReference>
<feature type="active site" description="Nucleophile; methyl group acceptor" evidence="9">
    <location>
        <position position="140"/>
    </location>
</feature>
<dbReference type="RefSeq" id="WP_236022193.1">
    <property type="nucleotide sequence ID" value="NZ_CAJTBP010000001.1"/>
</dbReference>
<evidence type="ECO:0000256" key="5">
    <source>
        <dbReference type="ARBA" id="ARBA00022679"/>
    </source>
</evidence>
<dbReference type="Pfam" id="PF01035">
    <property type="entry name" value="DNA_binding_1"/>
    <property type="match status" value="1"/>
</dbReference>
<evidence type="ECO:0000256" key="2">
    <source>
        <dbReference type="ARBA" id="ARBA00008711"/>
    </source>
</evidence>
<dbReference type="PANTHER" id="PTHR10815">
    <property type="entry name" value="METHYLATED-DNA--PROTEIN-CYSTEINE METHYLTRANSFERASE"/>
    <property type="match status" value="1"/>
</dbReference>
<evidence type="ECO:0000256" key="4">
    <source>
        <dbReference type="ARBA" id="ARBA00022603"/>
    </source>
</evidence>
<dbReference type="GO" id="GO:0005737">
    <property type="term" value="C:cytoplasm"/>
    <property type="evidence" value="ECO:0007669"/>
    <property type="project" value="UniProtKB-SubCell"/>
</dbReference>
<dbReference type="NCBIfam" id="TIGR00589">
    <property type="entry name" value="ogt"/>
    <property type="match status" value="1"/>
</dbReference>
<comment type="similarity">
    <text evidence="2 9">Belongs to the MGMT family.</text>
</comment>
<comment type="catalytic activity">
    <reaction evidence="8 9">
        <text>a 6-O-methyl-2'-deoxyguanosine in DNA + L-cysteinyl-[protein] = S-methyl-L-cysteinyl-[protein] + a 2'-deoxyguanosine in DNA</text>
        <dbReference type="Rhea" id="RHEA:24000"/>
        <dbReference type="Rhea" id="RHEA-COMP:10131"/>
        <dbReference type="Rhea" id="RHEA-COMP:10132"/>
        <dbReference type="Rhea" id="RHEA-COMP:11367"/>
        <dbReference type="Rhea" id="RHEA-COMP:11368"/>
        <dbReference type="ChEBI" id="CHEBI:29950"/>
        <dbReference type="ChEBI" id="CHEBI:82612"/>
        <dbReference type="ChEBI" id="CHEBI:85445"/>
        <dbReference type="ChEBI" id="CHEBI:85448"/>
        <dbReference type="EC" id="2.1.1.63"/>
    </reaction>
</comment>
<dbReference type="InterPro" id="IPR036217">
    <property type="entry name" value="MethylDNA_cys_MeTrfase_DNAb"/>
</dbReference>
<dbReference type="Gene3D" id="1.10.10.10">
    <property type="entry name" value="Winged helix-like DNA-binding domain superfamily/Winged helix DNA-binding domain"/>
    <property type="match status" value="1"/>
</dbReference>
<keyword evidence="13" id="KW-1185">Reference proteome</keyword>
<comment type="subcellular location">
    <subcellularLocation>
        <location evidence="9">Cytoplasm</location>
    </subcellularLocation>
</comment>
<dbReference type="SUPFAM" id="SSF46767">
    <property type="entry name" value="Methylated DNA-protein cysteine methyltransferase, C-terminal domain"/>
    <property type="match status" value="1"/>
</dbReference>
<evidence type="ECO:0000259" key="11">
    <source>
        <dbReference type="Pfam" id="PF02870"/>
    </source>
</evidence>
<feature type="domain" description="Methylated-DNA-[protein]-cysteine S-methyltransferase DNA binding" evidence="10">
    <location>
        <begin position="89"/>
        <end position="168"/>
    </location>
</feature>
<dbReference type="AlphaFoldDB" id="A0A542X804"/>
<comment type="caution">
    <text evidence="12">The sequence shown here is derived from an EMBL/GenBank/DDBJ whole genome shotgun (WGS) entry which is preliminary data.</text>
</comment>
<dbReference type="GO" id="GO:0006307">
    <property type="term" value="P:DNA alkylation repair"/>
    <property type="evidence" value="ECO:0007669"/>
    <property type="project" value="UniProtKB-UniRule"/>
</dbReference>
<keyword evidence="6 9" id="KW-0227">DNA damage</keyword>
<feature type="domain" description="Methylguanine DNA methyltransferase ribonuclease-like" evidence="11">
    <location>
        <begin position="19"/>
        <end position="85"/>
    </location>
</feature>
<reference evidence="12 13" key="1">
    <citation type="submission" date="2019-06" db="EMBL/GenBank/DDBJ databases">
        <title>Sequencing the genomes of 1000 actinobacteria strains.</title>
        <authorList>
            <person name="Klenk H.-P."/>
        </authorList>
    </citation>
    <scope>NUCLEOTIDE SEQUENCE [LARGE SCALE GENOMIC DNA]</scope>
    <source>
        <strain evidence="12 13">DSM 24617</strain>
    </source>
</reference>
<comment type="miscellaneous">
    <text evidence="9">This enzyme catalyzes only one turnover and therefore is not strictly catalytic. According to one definition, an enzyme is a biocatalyst that acts repeatedly and over many reaction cycles.</text>
</comment>
<dbReference type="InterPro" id="IPR001497">
    <property type="entry name" value="MethylDNA_cys_MeTrfase_AS"/>
</dbReference>
<dbReference type="EC" id="2.1.1.63" evidence="9"/>
<accession>A0A542X804</accession>
<dbReference type="GO" id="GO:0003908">
    <property type="term" value="F:methylated-DNA-[protein]-cysteine S-methyltransferase activity"/>
    <property type="evidence" value="ECO:0007669"/>
    <property type="project" value="UniProtKB-UniRule"/>
</dbReference>
<comment type="function">
    <text evidence="9">Involved in the cellular defense against the biological effects of O6-methylguanine (O6-MeG) and O4-methylthymine (O4-MeT) in DNA. Repairs the methylated nucleobase in DNA by stoichiometrically transferring the methyl group to a cysteine residue in the enzyme. This is a suicide reaction: the enzyme is irreversibly inactivated.</text>
</comment>
<evidence type="ECO:0000256" key="7">
    <source>
        <dbReference type="ARBA" id="ARBA00023204"/>
    </source>
</evidence>
<dbReference type="InterPro" id="IPR008332">
    <property type="entry name" value="MethylG_MeTrfase_N"/>
</dbReference>
<keyword evidence="5 9" id="KW-0808">Transferase</keyword>
<dbReference type="PROSITE" id="PS00374">
    <property type="entry name" value="MGMT"/>
    <property type="match status" value="1"/>
</dbReference>